<dbReference type="AlphaFoldDB" id="A0A0F9BIX5"/>
<comment type="caution">
    <text evidence="2">The sequence shown here is derived from an EMBL/GenBank/DDBJ whole genome shotgun (WGS) entry which is preliminary data.</text>
</comment>
<organism evidence="2">
    <name type="scientific">marine sediment metagenome</name>
    <dbReference type="NCBI Taxonomy" id="412755"/>
    <lineage>
        <taxon>unclassified sequences</taxon>
        <taxon>metagenomes</taxon>
        <taxon>ecological metagenomes</taxon>
    </lineage>
</organism>
<feature type="compositionally biased region" description="Acidic residues" evidence="1">
    <location>
        <begin position="62"/>
        <end position="74"/>
    </location>
</feature>
<accession>A0A0F9BIX5</accession>
<evidence type="ECO:0000256" key="1">
    <source>
        <dbReference type="SAM" id="MobiDB-lite"/>
    </source>
</evidence>
<sequence length="74" mass="8488">MGFKKEVRAFMANSGAERSLVKQLQKQNQDLMDRLMARDFSELKTYNPSFPDGNPKEKEYDPTEDETSAGDIIE</sequence>
<protein>
    <submittedName>
        <fullName evidence="2">Uncharacterized protein</fullName>
    </submittedName>
</protein>
<feature type="region of interest" description="Disordered" evidence="1">
    <location>
        <begin position="44"/>
        <end position="74"/>
    </location>
</feature>
<gene>
    <name evidence="2" type="ORF">LCGC14_2441810</name>
</gene>
<reference evidence="2" key="1">
    <citation type="journal article" date="2015" name="Nature">
        <title>Complex archaea that bridge the gap between prokaryotes and eukaryotes.</title>
        <authorList>
            <person name="Spang A."/>
            <person name="Saw J.H."/>
            <person name="Jorgensen S.L."/>
            <person name="Zaremba-Niedzwiedzka K."/>
            <person name="Martijn J."/>
            <person name="Lind A.E."/>
            <person name="van Eijk R."/>
            <person name="Schleper C."/>
            <person name="Guy L."/>
            <person name="Ettema T.J."/>
        </authorList>
    </citation>
    <scope>NUCLEOTIDE SEQUENCE</scope>
</reference>
<proteinExistence type="predicted"/>
<evidence type="ECO:0000313" key="2">
    <source>
        <dbReference type="EMBL" id="KKL21800.1"/>
    </source>
</evidence>
<name>A0A0F9BIX5_9ZZZZ</name>
<dbReference type="EMBL" id="LAZR01037596">
    <property type="protein sequence ID" value="KKL21800.1"/>
    <property type="molecule type" value="Genomic_DNA"/>
</dbReference>